<dbReference type="GO" id="GO:1990961">
    <property type="term" value="P:xenobiotic detoxification by transmembrane export across the plasma membrane"/>
    <property type="evidence" value="ECO:0007669"/>
    <property type="project" value="InterPro"/>
</dbReference>
<name>A0A2A5ATK5_9GAMM</name>
<dbReference type="AlphaFoldDB" id="A0A2A5ATK5"/>
<dbReference type="InterPro" id="IPR011701">
    <property type="entry name" value="MFS"/>
</dbReference>
<comment type="caution">
    <text evidence="10">The sequence shown here is derived from an EMBL/GenBank/DDBJ whole genome shotgun (WGS) entry which is preliminary data.</text>
</comment>
<evidence type="ECO:0000256" key="5">
    <source>
        <dbReference type="ARBA" id="ARBA00022692"/>
    </source>
</evidence>
<feature type="transmembrane region" description="Helical" evidence="8">
    <location>
        <begin position="109"/>
        <end position="130"/>
    </location>
</feature>
<dbReference type="GO" id="GO:0005886">
    <property type="term" value="C:plasma membrane"/>
    <property type="evidence" value="ECO:0007669"/>
    <property type="project" value="UniProtKB-SubCell"/>
</dbReference>
<feature type="domain" description="Major facilitator superfamily (MFS) profile" evidence="9">
    <location>
        <begin position="18"/>
        <end position="402"/>
    </location>
</feature>
<dbReference type="EMBL" id="NVVJ01000055">
    <property type="protein sequence ID" value="PCJ22627.1"/>
    <property type="molecule type" value="Genomic_DNA"/>
</dbReference>
<protein>
    <recommendedName>
        <fullName evidence="8">Bcr/CflA family efflux transporter</fullName>
    </recommendedName>
</protein>
<dbReference type="SUPFAM" id="SSF103473">
    <property type="entry name" value="MFS general substrate transporter"/>
    <property type="match status" value="1"/>
</dbReference>
<dbReference type="PRINTS" id="PR01035">
    <property type="entry name" value="TCRTETA"/>
</dbReference>
<dbReference type="Pfam" id="PF07690">
    <property type="entry name" value="MFS_1"/>
    <property type="match status" value="1"/>
</dbReference>
<feature type="transmembrane region" description="Helical" evidence="8">
    <location>
        <begin position="314"/>
        <end position="331"/>
    </location>
</feature>
<keyword evidence="5 8" id="KW-0812">Transmembrane</keyword>
<feature type="transmembrane region" description="Helical" evidence="8">
    <location>
        <begin position="257"/>
        <end position="275"/>
    </location>
</feature>
<feature type="transmembrane region" description="Helical" evidence="8">
    <location>
        <begin position="352"/>
        <end position="372"/>
    </location>
</feature>
<gene>
    <name evidence="10" type="ORF">COA96_13880</name>
</gene>
<feature type="transmembrane region" description="Helical" evidence="8">
    <location>
        <begin position="221"/>
        <end position="242"/>
    </location>
</feature>
<dbReference type="Proteomes" id="UP000218327">
    <property type="component" value="Unassembled WGS sequence"/>
</dbReference>
<dbReference type="InterPro" id="IPR004812">
    <property type="entry name" value="Efflux_drug-R_Bcr/CmlA"/>
</dbReference>
<evidence type="ECO:0000313" key="10">
    <source>
        <dbReference type="EMBL" id="PCJ22627.1"/>
    </source>
</evidence>
<feature type="transmembrane region" description="Helical" evidence="8">
    <location>
        <begin position="168"/>
        <end position="189"/>
    </location>
</feature>
<organism evidence="10 11">
    <name type="scientific">SAR86 cluster bacterium</name>
    <dbReference type="NCBI Taxonomy" id="2030880"/>
    <lineage>
        <taxon>Bacteria</taxon>
        <taxon>Pseudomonadati</taxon>
        <taxon>Pseudomonadota</taxon>
        <taxon>Gammaproteobacteria</taxon>
        <taxon>SAR86 cluster</taxon>
    </lineage>
</organism>
<keyword evidence="7 8" id="KW-0472">Membrane</keyword>
<comment type="similarity">
    <text evidence="2 8">Belongs to the major facilitator superfamily. Bcr/CmlA family.</text>
</comment>
<dbReference type="PANTHER" id="PTHR23502">
    <property type="entry name" value="MAJOR FACILITATOR SUPERFAMILY"/>
    <property type="match status" value="1"/>
</dbReference>
<dbReference type="InterPro" id="IPR001958">
    <property type="entry name" value="Tet-R_TetA/multi-R_MdtG-like"/>
</dbReference>
<dbReference type="NCBIfam" id="TIGR00710">
    <property type="entry name" value="efflux_Bcr_CflA"/>
    <property type="match status" value="1"/>
</dbReference>
<dbReference type="PROSITE" id="PS50850">
    <property type="entry name" value="MFS"/>
    <property type="match status" value="1"/>
</dbReference>
<dbReference type="CDD" id="cd17320">
    <property type="entry name" value="MFS_MdfA_MDR_like"/>
    <property type="match status" value="1"/>
</dbReference>
<evidence type="ECO:0000256" key="7">
    <source>
        <dbReference type="ARBA" id="ARBA00023136"/>
    </source>
</evidence>
<evidence type="ECO:0000256" key="8">
    <source>
        <dbReference type="RuleBase" id="RU365088"/>
    </source>
</evidence>
<keyword evidence="8" id="KW-0997">Cell inner membrane</keyword>
<evidence type="ECO:0000256" key="2">
    <source>
        <dbReference type="ARBA" id="ARBA00006236"/>
    </source>
</evidence>
<feature type="transmembrane region" description="Helical" evidence="8">
    <location>
        <begin position="142"/>
        <end position="162"/>
    </location>
</feature>
<feature type="transmembrane region" description="Helical" evidence="8">
    <location>
        <begin position="56"/>
        <end position="72"/>
    </location>
</feature>
<keyword evidence="4" id="KW-1003">Cell membrane</keyword>
<dbReference type="InterPro" id="IPR020846">
    <property type="entry name" value="MFS_dom"/>
</dbReference>
<evidence type="ECO:0000256" key="6">
    <source>
        <dbReference type="ARBA" id="ARBA00022989"/>
    </source>
</evidence>
<comment type="caution">
    <text evidence="8">Lacks conserved residue(s) required for the propagation of feature annotation.</text>
</comment>
<feature type="transmembrane region" description="Helical" evidence="8">
    <location>
        <begin position="287"/>
        <end position="308"/>
    </location>
</feature>
<dbReference type="Gene3D" id="1.20.1720.10">
    <property type="entry name" value="Multidrug resistance protein D"/>
    <property type="match status" value="1"/>
</dbReference>
<sequence>MAKWIVTLPHSSSLSKSLIVLLAAVSALGPGSMQILLPALPAIRESFQVSHDVAQLTLSLSMLAIAFGTLAYGPLSDKYGRKPIMIIGLIITIIGSIFCYFANTIELLIMGRIVQAFGGAVGLVLARAIVRDVCGGQEAARVIATLVMVMVVLPMMSPALGGELMVRLGWQSVFIVMAVLSTIILLVLIKSLPETLVNPVPFEGVKSMLMAFVNLFKSRAFCGYAFCVTFVSVVFFSFISAAPEIMVSVLHRPPNEYGYYFVMIPLGFMSGNYVARHFGRRFEINQMISLGATIGVGGIALAIVLQLVGFHQPIALFAPVALAVFGNGITLPNAQAAAINEFPKYAGSASGLTGFLQMAFSAVAAQLVAVIFNGTVYPLLIMMLVASVLSLVCFRLGVGTAKNV</sequence>
<feature type="transmembrane region" description="Helical" evidence="8">
    <location>
        <begin position="84"/>
        <end position="103"/>
    </location>
</feature>
<comment type="subcellular location">
    <subcellularLocation>
        <location evidence="8">Cell inner membrane</location>
        <topology evidence="8">Multi-pass membrane protein</topology>
    </subcellularLocation>
    <subcellularLocation>
        <location evidence="1">Cell membrane</location>
        <topology evidence="1">Multi-pass membrane protein</topology>
    </subcellularLocation>
</comment>
<dbReference type="InterPro" id="IPR036259">
    <property type="entry name" value="MFS_trans_sf"/>
</dbReference>
<keyword evidence="6 8" id="KW-1133">Transmembrane helix</keyword>
<evidence type="ECO:0000256" key="4">
    <source>
        <dbReference type="ARBA" id="ARBA00022475"/>
    </source>
</evidence>
<evidence type="ECO:0000259" key="9">
    <source>
        <dbReference type="PROSITE" id="PS50850"/>
    </source>
</evidence>
<dbReference type="GO" id="GO:0042910">
    <property type="term" value="F:xenobiotic transmembrane transporter activity"/>
    <property type="evidence" value="ECO:0007669"/>
    <property type="project" value="InterPro"/>
</dbReference>
<proteinExistence type="inferred from homology"/>
<evidence type="ECO:0000256" key="3">
    <source>
        <dbReference type="ARBA" id="ARBA00022448"/>
    </source>
</evidence>
<accession>A0A2A5ATK5</accession>
<feature type="transmembrane region" description="Helical" evidence="8">
    <location>
        <begin position="378"/>
        <end position="398"/>
    </location>
</feature>
<keyword evidence="3 8" id="KW-0813">Transport</keyword>
<dbReference type="PANTHER" id="PTHR23502:SF132">
    <property type="entry name" value="POLYAMINE TRANSPORTER 2-RELATED"/>
    <property type="match status" value="1"/>
</dbReference>
<evidence type="ECO:0000256" key="1">
    <source>
        <dbReference type="ARBA" id="ARBA00004651"/>
    </source>
</evidence>
<evidence type="ECO:0000313" key="11">
    <source>
        <dbReference type="Proteomes" id="UP000218327"/>
    </source>
</evidence>
<reference evidence="11" key="1">
    <citation type="submission" date="2017-08" db="EMBL/GenBank/DDBJ databases">
        <title>A dynamic microbial community with high functional redundancy inhabits the cold, oxic subseafloor aquifer.</title>
        <authorList>
            <person name="Tully B.J."/>
            <person name="Wheat C.G."/>
            <person name="Glazer B.T."/>
            <person name="Huber J.A."/>
        </authorList>
    </citation>
    <scope>NUCLEOTIDE SEQUENCE [LARGE SCALE GENOMIC DNA]</scope>
</reference>